<protein>
    <submittedName>
        <fullName evidence="1">Uncharacterized protein</fullName>
    </submittedName>
</protein>
<dbReference type="RefSeq" id="WP_188769485.1">
    <property type="nucleotide sequence ID" value="NZ_BMKK01000011.1"/>
</dbReference>
<name>A0A916Z477_9BACT</name>
<proteinExistence type="predicted"/>
<dbReference type="Proteomes" id="UP000609064">
    <property type="component" value="Unassembled WGS sequence"/>
</dbReference>
<reference evidence="1" key="1">
    <citation type="journal article" date="2014" name="Int. J. Syst. Evol. Microbiol.">
        <title>Complete genome sequence of Corynebacterium casei LMG S-19264T (=DSM 44701T), isolated from a smear-ripened cheese.</title>
        <authorList>
            <consortium name="US DOE Joint Genome Institute (JGI-PGF)"/>
            <person name="Walter F."/>
            <person name="Albersmeier A."/>
            <person name="Kalinowski J."/>
            <person name="Ruckert C."/>
        </authorList>
    </citation>
    <scope>NUCLEOTIDE SEQUENCE</scope>
    <source>
        <strain evidence="1">CGMCC 1.15958</strain>
    </source>
</reference>
<sequence length="229" mass="26409">MLEGRADFGRTKDTDEQQFSTLHWLLWEEIHTKINVIKFKNLLKNTPAQKLEIINQTYEYLPIFNADSLQKGNYDSVAELNNNSPSIKVYDLKEPTLVSVDSTNKEIKQMFYPNSWYYGYSNGKSIYLNYEKNGTFIPIERLGTVFEVEGFANKIYNIKEVKDRMIRNVALDVSRTFLFPTRLNAGLAAASAVGLLVNLLRESPNTRLVIDSKHEGKVKKMPFTIIREK</sequence>
<organism evidence="1 2">
    <name type="scientific">Emticicia aquatilis</name>
    <dbReference type="NCBI Taxonomy" id="1537369"/>
    <lineage>
        <taxon>Bacteria</taxon>
        <taxon>Pseudomonadati</taxon>
        <taxon>Bacteroidota</taxon>
        <taxon>Cytophagia</taxon>
        <taxon>Cytophagales</taxon>
        <taxon>Leadbetterellaceae</taxon>
        <taxon>Emticicia</taxon>
    </lineage>
</organism>
<comment type="caution">
    <text evidence="1">The sequence shown here is derived from an EMBL/GenBank/DDBJ whole genome shotgun (WGS) entry which is preliminary data.</text>
</comment>
<dbReference type="EMBL" id="BMKK01000011">
    <property type="protein sequence ID" value="GGD75261.1"/>
    <property type="molecule type" value="Genomic_DNA"/>
</dbReference>
<dbReference type="AlphaFoldDB" id="A0A916Z477"/>
<reference evidence="1" key="2">
    <citation type="submission" date="2020-09" db="EMBL/GenBank/DDBJ databases">
        <authorList>
            <person name="Sun Q."/>
            <person name="Zhou Y."/>
        </authorList>
    </citation>
    <scope>NUCLEOTIDE SEQUENCE</scope>
    <source>
        <strain evidence="1">CGMCC 1.15958</strain>
    </source>
</reference>
<gene>
    <name evidence="1" type="ORF">GCM10011514_44040</name>
</gene>
<accession>A0A916Z477</accession>
<evidence type="ECO:0000313" key="1">
    <source>
        <dbReference type="EMBL" id="GGD75261.1"/>
    </source>
</evidence>
<evidence type="ECO:0000313" key="2">
    <source>
        <dbReference type="Proteomes" id="UP000609064"/>
    </source>
</evidence>
<keyword evidence="2" id="KW-1185">Reference proteome</keyword>